<dbReference type="InterPro" id="IPR029021">
    <property type="entry name" value="Prot-tyrosine_phosphatase-like"/>
</dbReference>
<dbReference type="SUPFAM" id="SSF52799">
    <property type="entry name" value="(Phosphotyrosine protein) phosphatases II"/>
    <property type="match status" value="1"/>
</dbReference>
<dbReference type="EMBL" id="AZEG01000001">
    <property type="protein sequence ID" value="KRL39153.1"/>
    <property type="molecule type" value="Genomic_DNA"/>
</dbReference>
<dbReference type="RefSeq" id="WP_057735643.1">
    <property type="nucleotide sequence ID" value="NZ_AZEG01000001.1"/>
</dbReference>
<comment type="caution">
    <text evidence="2">The sequence shown here is derived from an EMBL/GenBank/DDBJ whole genome shotgun (WGS) entry which is preliminary data.</text>
</comment>
<protein>
    <submittedName>
        <fullName evidence="2">Protein tyrosine phosphatase</fullName>
    </submittedName>
</protein>
<dbReference type="InterPro" id="IPR000387">
    <property type="entry name" value="Tyr_Pase_dom"/>
</dbReference>
<dbReference type="InterPro" id="IPR016130">
    <property type="entry name" value="Tyr_Pase_AS"/>
</dbReference>
<dbReference type="Pfam" id="PF13350">
    <property type="entry name" value="Y_phosphatase3"/>
    <property type="match status" value="1"/>
</dbReference>
<organism evidence="2 3">
    <name type="scientific">Liquorilactobacillus uvarum DSM 19971</name>
    <dbReference type="NCBI Taxonomy" id="1423812"/>
    <lineage>
        <taxon>Bacteria</taxon>
        <taxon>Bacillati</taxon>
        <taxon>Bacillota</taxon>
        <taxon>Bacilli</taxon>
        <taxon>Lactobacillales</taxon>
        <taxon>Lactobacillaceae</taxon>
        <taxon>Liquorilactobacillus</taxon>
    </lineage>
</organism>
<feature type="domain" description="Tyrosine specific protein phosphatases" evidence="1">
    <location>
        <begin position="126"/>
        <end position="170"/>
    </location>
</feature>
<name>A0A0R1Q3Q2_9LACO</name>
<dbReference type="Proteomes" id="UP000051155">
    <property type="component" value="Unassembled WGS sequence"/>
</dbReference>
<dbReference type="InterPro" id="IPR026893">
    <property type="entry name" value="Tyr/Ser_Pase_IphP-type"/>
</dbReference>
<dbReference type="PROSITE" id="PS50056">
    <property type="entry name" value="TYR_PHOSPHATASE_2"/>
    <property type="match status" value="1"/>
</dbReference>
<reference evidence="2 3" key="1">
    <citation type="journal article" date="2015" name="Genome Announc.">
        <title>Expanding the biotechnology potential of lactobacilli through comparative genomics of 213 strains and associated genera.</title>
        <authorList>
            <person name="Sun Z."/>
            <person name="Harris H.M."/>
            <person name="McCann A."/>
            <person name="Guo C."/>
            <person name="Argimon S."/>
            <person name="Zhang W."/>
            <person name="Yang X."/>
            <person name="Jeffery I.B."/>
            <person name="Cooney J.C."/>
            <person name="Kagawa T.F."/>
            <person name="Liu W."/>
            <person name="Song Y."/>
            <person name="Salvetti E."/>
            <person name="Wrobel A."/>
            <person name="Rasinkangas P."/>
            <person name="Parkhill J."/>
            <person name="Rea M.C."/>
            <person name="O'Sullivan O."/>
            <person name="Ritari J."/>
            <person name="Douillard F.P."/>
            <person name="Paul Ross R."/>
            <person name="Yang R."/>
            <person name="Briner A.E."/>
            <person name="Felis G.E."/>
            <person name="de Vos W.M."/>
            <person name="Barrangou R."/>
            <person name="Klaenhammer T.R."/>
            <person name="Caufield P.W."/>
            <person name="Cui Y."/>
            <person name="Zhang H."/>
            <person name="O'Toole P.W."/>
        </authorList>
    </citation>
    <scope>NUCLEOTIDE SEQUENCE [LARGE SCALE GENOMIC DNA]</scope>
    <source>
        <strain evidence="2 3">DSM 19971</strain>
    </source>
</reference>
<dbReference type="OrthoDB" id="1188001at2"/>
<gene>
    <name evidence="2" type="ORF">FD20_GL000201</name>
</gene>
<evidence type="ECO:0000259" key="1">
    <source>
        <dbReference type="PROSITE" id="PS50056"/>
    </source>
</evidence>
<dbReference type="Gene3D" id="3.90.190.10">
    <property type="entry name" value="Protein tyrosine phosphatase superfamily"/>
    <property type="match status" value="1"/>
</dbReference>
<dbReference type="AlphaFoldDB" id="A0A0R1Q3Q2"/>
<proteinExistence type="predicted"/>
<dbReference type="STRING" id="1423812.FD20_GL000201"/>
<dbReference type="PATRIC" id="fig|1423812.3.peg.203"/>
<evidence type="ECO:0000313" key="3">
    <source>
        <dbReference type="Proteomes" id="UP000051155"/>
    </source>
</evidence>
<dbReference type="GO" id="GO:0004721">
    <property type="term" value="F:phosphoprotein phosphatase activity"/>
    <property type="evidence" value="ECO:0007669"/>
    <property type="project" value="InterPro"/>
</dbReference>
<evidence type="ECO:0000313" key="2">
    <source>
        <dbReference type="EMBL" id="KRL39153.1"/>
    </source>
</evidence>
<accession>A0A0R1Q3Q2</accession>
<keyword evidence="3" id="KW-1185">Reference proteome</keyword>
<dbReference type="PROSITE" id="PS00383">
    <property type="entry name" value="TYR_PHOSPHATASE_1"/>
    <property type="match status" value="1"/>
</dbReference>
<sequence>MKPERILNVANSVNLRELGGYKTHDGRMIRWQKLLRSGDMSRLSSKEAKRLFNYGLNYVIDLRSPFECEMSPDRISRRVIYRSYPVYSLGDKGSSDLPALEDENDIYENDFSEPYVTMILSKHSQLAFRMMFSELLDNNKIGKSLLFHCAAGKDRTGVACFLVLSALGIDYQIIRRDYLLTNLVYETVDQNDLRRKLQSDDLMDFINEMNSSFYVQGSSLDKARQALINNYGSVREYMHVAMQLSDGDLSDLQRIYLKKI</sequence>